<comment type="caution">
    <text evidence="1">The sequence shown here is derived from an EMBL/GenBank/DDBJ whole genome shotgun (WGS) entry which is preliminary data.</text>
</comment>
<name>A0A367LF99_9HYPO</name>
<dbReference type="EMBL" id="LKCN02000007">
    <property type="protein sequence ID" value="RCI13108.1"/>
    <property type="molecule type" value="Genomic_DNA"/>
</dbReference>
<keyword evidence="2" id="KW-1185">Reference proteome</keyword>
<organism evidence="1 2">
    <name type="scientific">Ophiocordyceps polyrhachis-furcata BCC 54312</name>
    <dbReference type="NCBI Taxonomy" id="1330021"/>
    <lineage>
        <taxon>Eukaryota</taxon>
        <taxon>Fungi</taxon>
        <taxon>Dikarya</taxon>
        <taxon>Ascomycota</taxon>
        <taxon>Pezizomycotina</taxon>
        <taxon>Sordariomycetes</taxon>
        <taxon>Hypocreomycetidae</taxon>
        <taxon>Hypocreales</taxon>
        <taxon>Ophiocordycipitaceae</taxon>
        <taxon>Ophiocordyceps</taxon>
    </lineage>
</organism>
<dbReference type="AlphaFoldDB" id="A0A367LF99"/>
<reference evidence="1 2" key="1">
    <citation type="journal article" date="2015" name="BMC Genomics">
        <title>Insights from the genome of Ophiocordyceps polyrhachis-furcata to pathogenicity and host specificity in insect fungi.</title>
        <authorList>
            <person name="Wichadakul D."/>
            <person name="Kobmoo N."/>
            <person name="Ingsriswang S."/>
            <person name="Tangphatsornruang S."/>
            <person name="Chantasingh D."/>
            <person name="Luangsa-ard J.J."/>
            <person name="Eurwilaichitr L."/>
        </authorList>
    </citation>
    <scope>NUCLEOTIDE SEQUENCE [LARGE SCALE GENOMIC DNA]</scope>
    <source>
        <strain evidence="1 2">BCC 54312</strain>
    </source>
</reference>
<sequence>TRRNENLNEIAEKKNNFSSNSIFGWNENREMDGWEEWDWMLMASWKCNGLVSGSDWARRRGHGWMWGRDEQDE</sequence>
<protein>
    <submittedName>
        <fullName evidence="1">Uncharacterized protein</fullName>
    </submittedName>
</protein>
<evidence type="ECO:0000313" key="2">
    <source>
        <dbReference type="Proteomes" id="UP000253664"/>
    </source>
</evidence>
<dbReference type="Proteomes" id="UP000253664">
    <property type="component" value="Unassembled WGS sequence"/>
</dbReference>
<accession>A0A367LF99</accession>
<feature type="non-terminal residue" evidence="1">
    <location>
        <position position="1"/>
    </location>
</feature>
<proteinExistence type="predicted"/>
<gene>
    <name evidence="1" type="ORF">L249_0135</name>
</gene>
<evidence type="ECO:0000313" key="1">
    <source>
        <dbReference type="EMBL" id="RCI13108.1"/>
    </source>
</evidence>